<evidence type="ECO:0000313" key="9">
    <source>
        <dbReference type="Proteomes" id="UP001565200"/>
    </source>
</evidence>
<feature type="transmembrane region" description="Helical" evidence="7">
    <location>
        <begin position="52"/>
        <end position="75"/>
    </location>
</feature>
<dbReference type="Proteomes" id="UP001565200">
    <property type="component" value="Unassembled WGS sequence"/>
</dbReference>
<feature type="transmembrane region" description="Helical" evidence="7">
    <location>
        <begin position="201"/>
        <end position="220"/>
    </location>
</feature>
<dbReference type="InterPro" id="IPR002528">
    <property type="entry name" value="MATE_fam"/>
</dbReference>
<evidence type="ECO:0000256" key="7">
    <source>
        <dbReference type="SAM" id="Phobius"/>
    </source>
</evidence>
<evidence type="ECO:0000256" key="2">
    <source>
        <dbReference type="ARBA" id="ARBA00022448"/>
    </source>
</evidence>
<dbReference type="RefSeq" id="WP_121699494.1">
    <property type="nucleotide sequence ID" value="NZ_JBCLPP010000019.1"/>
</dbReference>
<evidence type="ECO:0000256" key="6">
    <source>
        <dbReference type="ARBA" id="ARBA00023136"/>
    </source>
</evidence>
<feature type="transmembrane region" description="Helical" evidence="7">
    <location>
        <begin position="397"/>
        <end position="419"/>
    </location>
</feature>
<evidence type="ECO:0000256" key="1">
    <source>
        <dbReference type="ARBA" id="ARBA00004651"/>
    </source>
</evidence>
<dbReference type="PANTHER" id="PTHR42925:SF2">
    <property type="entry name" value="NA+ DRIVEN MULTIDRUG EFFLUX PUMP"/>
    <property type="match status" value="1"/>
</dbReference>
<accession>A0ABV4CYE8</accession>
<organism evidence="8 9">
    <name type="scientific">Heminiphilus faecis</name>
    <dbReference type="NCBI Taxonomy" id="2601703"/>
    <lineage>
        <taxon>Bacteria</taxon>
        <taxon>Pseudomonadati</taxon>
        <taxon>Bacteroidota</taxon>
        <taxon>Bacteroidia</taxon>
        <taxon>Bacteroidales</taxon>
        <taxon>Muribaculaceae</taxon>
        <taxon>Heminiphilus</taxon>
    </lineage>
</organism>
<feature type="transmembrane region" description="Helical" evidence="7">
    <location>
        <begin position="318"/>
        <end position="336"/>
    </location>
</feature>
<evidence type="ECO:0000256" key="5">
    <source>
        <dbReference type="ARBA" id="ARBA00022989"/>
    </source>
</evidence>
<dbReference type="InterPro" id="IPR048279">
    <property type="entry name" value="MdtK-like"/>
</dbReference>
<sequence length="450" mass="48725">MTSLKPTNSLKKQLASLTVPIFIETLLIMTLGAVDTIMLSRHSDTSVAAVGVVNQIVMLCFLVFEVINLGTSVLVSQYLGARLNNRIYDAVGVALVVNLVIGLAISGLLCFGAVPILKLMGLDDNLLKEGIGYMQIVGLFAFFQALSLTLSATLRASNKAVYPMIVVGLVNILNIFGNYVLIFGKFGAPALGAEGAAISTASSRAIAMTVLAVILFRTTIPRFPWHIFKRFPVKELKNLLKIGIPSAGEQLSYSSAQIIMTFFINMLGLEVLAARTYVVNIVMFGYLFCIAISQGGAISVGHLVGKAKYRGAFILGKYVMRLALVITVSLSLALAFSGKWLLGMLTSNQEIIAIGCTILWIDVLVELGRPVNIFATNALRAAGDVNFPFYVGLASMWLLQVLGGYALGIYFALGINALWCMIAADELTRGAIFIHRWWSMKWANKTFVNT</sequence>
<dbReference type="CDD" id="cd13134">
    <property type="entry name" value="MATE_like_8"/>
    <property type="match status" value="1"/>
</dbReference>
<protein>
    <submittedName>
        <fullName evidence="8">MATE family efflux transporter</fullName>
    </submittedName>
</protein>
<keyword evidence="9" id="KW-1185">Reference proteome</keyword>
<evidence type="ECO:0000256" key="3">
    <source>
        <dbReference type="ARBA" id="ARBA00022475"/>
    </source>
</evidence>
<gene>
    <name evidence="8" type="ORF">AAK873_08085</name>
</gene>
<reference evidence="8 9" key="1">
    <citation type="submission" date="2024-03" db="EMBL/GenBank/DDBJ databases">
        <title>Mouse gut bacterial collection (mGBC) of GemPharmatech.</title>
        <authorList>
            <person name="He Y."/>
            <person name="Dong L."/>
            <person name="Wu D."/>
            <person name="Gao X."/>
            <person name="Lin Z."/>
        </authorList>
    </citation>
    <scope>NUCLEOTIDE SEQUENCE [LARGE SCALE GENOMIC DNA]</scope>
    <source>
        <strain evidence="8 9">54-13</strain>
    </source>
</reference>
<keyword evidence="4 7" id="KW-0812">Transmembrane</keyword>
<feature type="transmembrane region" description="Helical" evidence="7">
    <location>
        <begin position="21"/>
        <end position="40"/>
    </location>
</feature>
<dbReference type="PANTHER" id="PTHR42925">
    <property type="entry name" value="MULTIDRUG AND TOXIN EFFLUX PROTEIN MATE FAMILY"/>
    <property type="match status" value="1"/>
</dbReference>
<name>A0ABV4CYE8_9BACT</name>
<feature type="transmembrane region" description="Helical" evidence="7">
    <location>
        <begin position="87"/>
        <end position="114"/>
    </location>
</feature>
<feature type="transmembrane region" description="Helical" evidence="7">
    <location>
        <begin position="134"/>
        <end position="154"/>
    </location>
</feature>
<keyword evidence="6 7" id="KW-0472">Membrane</keyword>
<keyword evidence="2" id="KW-0813">Transport</keyword>
<proteinExistence type="predicted"/>
<comment type="caution">
    <text evidence="8">The sequence shown here is derived from an EMBL/GenBank/DDBJ whole genome shotgun (WGS) entry which is preliminary data.</text>
</comment>
<evidence type="ECO:0000256" key="4">
    <source>
        <dbReference type="ARBA" id="ARBA00022692"/>
    </source>
</evidence>
<dbReference type="Pfam" id="PF01554">
    <property type="entry name" value="MatE"/>
    <property type="match status" value="2"/>
</dbReference>
<feature type="transmembrane region" description="Helical" evidence="7">
    <location>
        <begin position="258"/>
        <end position="278"/>
    </location>
</feature>
<keyword evidence="5 7" id="KW-1133">Transmembrane helix</keyword>
<dbReference type="EMBL" id="JBCLPP010000019">
    <property type="protein sequence ID" value="MEY8245575.1"/>
    <property type="molecule type" value="Genomic_DNA"/>
</dbReference>
<feature type="transmembrane region" description="Helical" evidence="7">
    <location>
        <begin position="161"/>
        <end position="181"/>
    </location>
</feature>
<comment type="subcellular location">
    <subcellularLocation>
        <location evidence="1">Cell membrane</location>
        <topology evidence="1">Multi-pass membrane protein</topology>
    </subcellularLocation>
</comment>
<keyword evidence="3" id="KW-1003">Cell membrane</keyword>
<dbReference type="NCBIfam" id="TIGR00797">
    <property type="entry name" value="matE"/>
    <property type="match status" value="1"/>
</dbReference>
<evidence type="ECO:0000313" key="8">
    <source>
        <dbReference type="EMBL" id="MEY8245575.1"/>
    </source>
</evidence>
<feature type="transmembrane region" description="Helical" evidence="7">
    <location>
        <begin position="284"/>
        <end position="306"/>
    </location>
</feature>
<dbReference type="PIRSF" id="PIRSF006603">
    <property type="entry name" value="DinF"/>
    <property type="match status" value="1"/>
</dbReference>
<dbReference type="InterPro" id="IPR047135">
    <property type="entry name" value="YsiQ"/>
</dbReference>